<accession>A0A5B7GIZ6</accession>
<proteinExistence type="predicted"/>
<comment type="caution">
    <text evidence="1">The sequence shown here is derived from an EMBL/GenBank/DDBJ whole genome shotgun (WGS) entry which is preliminary data.</text>
</comment>
<organism evidence="1 2">
    <name type="scientific">Portunus trituberculatus</name>
    <name type="common">Swimming crab</name>
    <name type="synonym">Neptunus trituberculatus</name>
    <dbReference type="NCBI Taxonomy" id="210409"/>
    <lineage>
        <taxon>Eukaryota</taxon>
        <taxon>Metazoa</taxon>
        <taxon>Ecdysozoa</taxon>
        <taxon>Arthropoda</taxon>
        <taxon>Crustacea</taxon>
        <taxon>Multicrustacea</taxon>
        <taxon>Malacostraca</taxon>
        <taxon>Eumalacostraca</taxon>
        <taxon>Eucarida</taxon>
        <taxon>Decapoda</taxon>
        <taxon>Pleocyemata</taxon>
        <taxon>Brachyura</taxon>
        <taxon>Eubrachyura</taxon>
        <taxon>Portunoidea</taxon>
        <taxon>Portunidae</taxon>
        <taxon>Portuninae</taxon>
        <taxon>Portunus</taxon>
    </lineage>
</organism>
<protein>
    <submittedName>
        <fullName evidence="1">Uncharacterized protein</fullName>
    </submittedName>
</protein>
<name>A0A5B7GIZ6_PORTR</name>
<sequence>MVSATIKGYSGRPSPERGVFWPAEATCYHDLHTVSQPQTLHFQLLISGSIHSLVSYRHSSARAPLHVTMYSISTATRSLLALVDMPENPHYSVTDIQESTKKQRALSYATRWLILGPAELYREQLRRAGCVYALVS</sequence>
<reference evidence="1 2" key="1">
    <citation type="submission" date="2019-05" db="EMBL/GenBank/DDBJ databases">
        <title>Another draft genome of Portunus trituberculatus and its Hox gene families provides insights of decapod evolution.</title>
        <authorList>
            <person name="Jeong J.-H."/>
            <person name="Song I."/>
            <person name="Kim S."/>
            <person name="Choi T."/>
            <person name="Kim D."/>
            <person name="Ryu S."/>
            <person name="Kim W."/>
        </authorList>
    </citation>
    <scope>NUCLEOTIDE SEQUENCE [LARGE SCALE GENOMIC DNA]</scope>
    <source>
        <tissue evidence="1">Muscle</tissue>
    </source>
</reference>
<keyword evidence="2" id="KW-1185">Reference proteome</keyword>
<evidence type="ECO:0000313" key="2">
    <source>
        <dbReference type="Proteomes" id="UP000324222"/>
    </source>
</evidence>
<evidence type="ECO:0000313" key="1">
    <source>
        <dbReference type="EMBL" id="MPC57018.1"/>
    </source>
</evidence>
<dbReference type="AlphaFoldDB" id="A0A5B7GIZ6"/>
<gene>
    <name evidence="1" type="ORF">E2C01_050986</name>
</gene>
<dbReference type="EMBL" id="VSRR010014434">
    <property type="protein sequence ID" value="MPC57018.1"/>
    <property type="molecule type" value="Genomic_DNA"/>
</dbReference>
<dbReference type="Proteomes" id="UP000324222">
    <property type="component" value="Unassembled WGS sequence"/>
</dbReference>